<keyword evidence="3" id="KW-1185">Reference proteome</keyword>
<keyword evidence="1" id="KW-0812">Transmembrane</keyword>
<comment type="caution">
    <text evidence="2">The sequence shown here is derived from an EMBL/GenBank/DDBJ whole genome shotgun (WGS) entry which is preliminary data.</text>
</comment>
<feature type="transmembrane region" description="Helical" evidence="1">
    <location>
        <begin position="12"/>
        <end position="32"/>
    </location>
</feature>
<name>A0A369WCH0_9GAMM</name>
<dbReference type="EMBL" id="QQOH01000003">
    <property type="protein sequence ID" value="RDE19422.1"/>
    <property type="molecule type" value="Genomic_DNA"/>
</dbReference>
<organism evidence="2 3">
    <name type="scientific">Motiliproteus coralliicola</name>
    <dbReference type="NCBI Taxonomy" id="2283196"/>
    <lineage>
        <taxon>Bacteria</taxon>
        <taxon>Pseudomonadati</taxon>
        <taxon>Pseudomonadota</taxon>
        <taxon>Gammaproteobacteria</taxon>
        <taxon>Oceanospirillales</taxon>
        <taxon>Oceanospirillaceae</taxon>
        <taxon>Motiliproteus</taxon>
    </lineage>
</organism>
<feature type="transmembrane region" description="Helical" evidence="1">
    <location>
        <begin position="119"/>
        <end position="140"/>
    </location>
</feature>
<reference evidence="2 3" key="1">
    <citation type="submission" date="2018-07" db="EMBL/GenBank/DDBJ databases">
        <title>Motiliproteus coralliicola sp. nov., a bacterium isolated from Coral.</title>
        <authorList>
            <person name="Wang G."/>
        </authorList>
    </citation>
    <scope>NUCLEOTIDE SEQUENCE [LARGE SCALE GENOMIC DNA]</scope>
    <source>
        <strain evidence="2 3">C34</strain>
    </source>
</reference>
<keyword evidence="1" id="KW-0472">Membrane</keyword>
<keyword evidence="1" id="KW-1133">Transmembrane helix</keyword>
<evidence type="ECO:0000256" key="1">
    <source>
        <dbReference type="SAM" id="Phobius"/>
    </source>
</evidence>
<dbReference type="Proteomes" id="UP000253769">
    <property type="component" value="Unassembled WGS sequence"/>
</dbReference>
<evidence type="ECO:0000313" key="3">
    <source>
        <dbReference type="Proteomes" id="UP000253769"/>
    </source>
</evidence>
<feature type="transmembrane region" description="Helical" evidence="1">
    <location>
        <begin position="52"/>
        <end position="73"/>
    </location>
</feature>
<gene>
    <name evidence="2" type="ORF">DV711_11030</name>
</gene>
<protein>
    <submittedName>
        <fullName evidence="2">Uncharacterized protein</fullName>
    </submittedName>
</protein>
<sequence>MEQTYFESGKVTGAALRAFLFSSFIAIIFLASSSQSDLIVPFINLKLKYENAVSVIMFIDSCFFYRFIAAANYERELKDRLLAKNDNSLETVWLLTYPNIWNFHQFSPALMSRNDKKTVLSMLIIPLLAFSLGIPVWAFVKAVSSGFNYSSIFILAVCFTIFLITYTGLIKPINKKDKKVLKSDTDKTGAA</sequence>
<dbReference type="AlphaFoldDB" id="A0A369WCH0"/>
<proteinExistence type="predicted"/>
<accession>A0A369WCH0</accession>
<evidence type="ECO:0000313" key="2">
    <source>
        <dbReference type="EMBL" id="RDE19422.1"/>
    </source>
</evidence>
<dbReference type="RefSeq" id="WP_114695766.1">
    <property type="nucleotide sequence ID" value="NZ_QQOH01000003.1"/>
</dbReference>
<feature type="transmembrane region" description="Helical" evidence="1">
    <location>
        <begin position="146"/>
        <end position="169"/>
    </location>
</feature>